<comment type="caution">
    <text evidence="4">The sequence shown here is derived from an EMBL/GenBank/DDBJ whole genome shotgun (WGS) entry which is preliminary data.</text>
</comment>
<dbReference type="EMBL" id="WIWT01000056">
    <property type="protein sequence ID" value="KAF3206787.1"/>
    <property type="molecule type" value="Genomic_DNA"/>
</dbReference>
<evidence type="ECO:0000313" key="8">
    <source>
        <dbReference type="Proteomes" id="UP000483672"/>
    </source>
</evidence>
<proteinExistence type="predicted"/>
<dbReference type="Proteomes" id="UP000479691">
    <property type="component" value="Unassembled WGS sequence"/>
</dbReference>
<dbReference type="EMBL" id="WIWS01000019">
    <property type="protein sequence ID" value="KAF3224484.1"/>
    <property type="molecule type" value="Genomic_DNA"/>
</dbReference>
<dbReference type="Pfam" id="PF00651">
    <property type="entry name" value="BTB"/>
    <property type="match status" value="1"/>
</dbReference>
<evidence type="ECO:0000313" key="7">
    <source>
        <dbReference type="Proteomes" id="UP000479691"/>
    </source>
</evidence>
<evidence type="ECO:0000259" key="1">
    <source>
        <dbReference type="PROSITE" id="PS50097"/>
    </source>
</evidence>
<dbReference type="Proteomes" id="UP000483672">
    <property type="component" value="Unassembled WGS sequence"/>
</dbReference>
<dbReference type="InterPro" id="IPR000210">
    <property type="entry name" value="BTB/POZ_dom"/>
</dbReference>
<evidence type="ECO:0000313" key="9">
    <source>
        <dbReference type="Proteomes" id="UP000614610"/>
    </source>
</evidence>
<evidence type="ECO:0000313" key="4">
    <source>
        <dbReference type="EMBL" id="KAF3206787.1"/>
    </source>
</evidence>
<dbReference type="Proteomes" id="UP000614610">
    <property type="component" value="Unassembled WGS sequence"/>
</dbReference>
<dbReference type="EMBL" id="WIPF01000176">
    <property type="protein sequence ID" value="KAF3201817.1"/>
    <property type="molecule type" value="Genomic_DNA"/>
</dbReference>
<dbReference type="InterPro" id="IPR051481">
    <property type="entry name" value="BTB-POZ/Galectin-3-binding"/>
</dbReference>
<organism evidence="4 9">
    <name type="scientific">Orbilia oligospora</name>
    <name type="common">Nematode-trapping fungus</name>
    <name type="synonym">Arthrobotrys oligospora</name>
    <dbReference type="NCBI Taxonomy" id="2813651"/>
    <lineage>
        <taxon>Eukaryota</taxon>
        <taxon>Fungi</taxon>
        <taxon>Dikarya</taxon>
        <taxon>Ascomycota</taxon>
        <taxon>Pezizomycotina</taxon>
        <taxon>Orbiliomycetes</taxon>
        <taxon>Orbiliales</taxon>
        <taxon>Orbiliaceae</taxon>
        <taxon>Orbilia</taxon>
    </lineage>
</organism>
<dbReference type="CDD" id="cd18186">
    <property type="entry name" value="BTB_POZ_ZBTB_KLHL-like"/>
    <property type="match status" value="1"/>
</dbReference>
<dbReference type="Gene3D" id="3.30.710.10">
    <property type="entry name" value="Potassium Channel Kv1.1, Chain A"/>
    <property type="match status" value="1"/>
</dbReference>
<dbReference type="InterPro" id="IPR011333">
    <property type="entry name" value="SKP1/BTB/POZ_sf"/>
</dbReference>
<dbReference type="PROSITE" id="PS50097">
    <property type="entry name" value="BTB"/>
    <property type="match status" value="1"/>
</dbReference>
<protein>
    <submittedName>
        <fullName evidence="4">Kelch-like</fullName>
    </submittedName>
</protein>
<evidence type="ECO:0000313" key="5">
    <source>
        <dbReference type="EMBL" id="KAF3224484.1"/>
    </source>
</evidence>
<accession>A0A6G1MA75</accession>
<dbReference type="PANTHER" id="PTHR24410">
    <property type="entry name" value="HL07962P-RELATED"/>
    <property type="match status" value="1"/>
</dbReference>
<dbReference type="EMBL" id="JAABOE010000045">
    <property type="protein sequence ID" value="KAF3177333.1"/>
    <property type="molecule type" value="Genomic_DNA"/>
</dbReference>
<name>A0A6G1MA75_ORBOL</name>
<gene>
    <name evidence="4" type="primary">KLHL13</name>
    <name evidence="5" type="ORF">TWF106_003947</name>
    <name evidence="3" type="ORF">TWF191_003235</name>
    <name evidence="4" type="ORF">TWF679_008570</name>
    <name evidence="2" type="ORF">TWF788_007765</name>
</gene>
<dbReference type="OrthoDB" id="45365at2759"/>
<evidence type="ECO:0000313" key="3">
    <source>
        <dbReference type="EMBL" id="KAF3201817.1"/>
    </source>
</evidence>
<evidence type="ECO:0000313" key="6">
    <source>
        <dbReference type="Proteomes" id="UP000472727"/>
    </source>
</evidence>
<feature type="domain" description="BTB" evidence="1">
    <location>
        <begin position="52"/>
        <end position="121"/>
    </location>
</feature>
<dbReference type="SUPFAM" id="SSF54695">
    <property type="entry name" value="POZ domain"/>
    <property type="match status" value="1"/>
</dbReference>
<sequence length="243" mass="28273">MDHWWRTSISCDRINFDRDLRRIRNHYISQSKVGGIDHRALLRRFLENPTFSDVTVIIGEEAKVFKLHRIILAANSDYFVGALNEAFTEGKSRQITIPHINSNVFKRVIEYFYTRSLGFTDEDPLDWDIIAALYQAADYLLAPILKQEVTLYLAKKIVDFNFAKYLEKNPEAEGKSEYDIMLEGLGNVFEHSTMSDWNNIKLCTNCVEWRDFPVRPDSYPNFAVQGKNTTIILAALFESFREI</sequence>
<dbReference type="PANTHER" id="PTHR24410:SF23">
    <property type="entry name" value="BTB DOMAIN-CONTAINING PROTEIN-RELATED"/>
    <property type="match status" value="1"/>
</dbReference>
<reference evidence="6 7" key="1">
    <citation type="submission" date="2019-06" db="EMBL/GenBank/DDBJ databases">
        <authorList>
            <person name="Palmer J.M."/>
        </authorList>
    </citation>
    <scope>NUCLEOTIDE SEQUENCE</scope>
    <source>
        <strain evidence="5 6">TWF106</strain>
        <strain evidence="3 8">TWF191</strain>
        <strain evidence="4">TWF679</strain>
        <strain evidence="2 7">TWF788</strain>
    </source>
</reference>
<dbReference type="SMART" id="SM00225">
    <property type="entry name" value="BTB"/>
    <property type="match status" value="1"/>
</dbReference>
<dbReference type="AlphaFoldDB" id="A0A6G1MA75"/>
<dbReference type="Proteomes" id="UP000472727">
    <property type="component" value="Unassembled WGS sequence"/>
</dbReference>
<evidence type="ECO:0000313" key="2">
    <source>
        <dbReference type="EMBL" id="KAF3177333.1"/>
    </source>
</evidence>